<dbReference type="EMBL" id="JAUHHC010000002">
    <property type="protein sequence ID" value="MDN3920479.1"/>
    <property type="molecule type" value="Genomic_DNA"/>
</dbReference>
<evidence type="ECO:0000313" key="2">
    <source>
        <dbReference type="EMBL" id="MDN3920479.1"/>
    </source>
</evidence>
<accession>A0ABT8DU92</accession>
<name>A0ABT8DU92_9BURK</name>
<reference evidence="2 3" key="1">
    <citation type="submission" date="2023-06" db="EMBL/GenBank/DDBJ databases">
        <title>Pelomonas sp. PFR6 16S ribosomal RNA gene Genome sequencing and assembly.</title>
        <authorList>
            <person name="Woo H."/>
        </authorList>
    </citation>
    <scope>NUCLEOTIDE SEQUENCE [LARGE SCALE GENOMIC DNA]</scope>
    <source>
        <strain evidence="2 3">PFR6</strain>
    </source>
</reference>
<protein>
    <submittedName>
        <fullName evidence="2">GNAT family N-acetyltransferase</fullName>
        <ecNumber evidence="2">2.3.1.-</ecNumber>
    </submittedName>
</protein>
<dbReference type="GO" id="GO:0016746">
    <property type="term" value="F:acyltransferase activity"/>
    <property type="evidence" value="ECO:0007669"/>
    <property type="project" value="UniProtKB-KW"/>
</dbReference>
<dbReference type="InterPro" id="IPR038740">
    <property type="entry name" value="BioF2-like_GNAT_dom"/>
</dbReference>
<dbReference type="Pfam" id="PF13480">
    <property type="entry name" value="Acetyltransf_6"/>
    <property type="match status" value="1"/>
</dbReference>
<comment type="caution">
    <text evidence="2">The sequence shown here is derived from an EMBL/GenBank/DDBJ whole genome shotgun (WGS) entry which is preliminary data.</text>
</comment>
<dbReference type="Proteomes" id="UP001228044">
    <property type="component" value="Unassembled WGS sequence"/>
</dbReference>
<proteinExistence type="predicted"/>
<feature type="domain" description="BioF2-like acetyltransferase" evidence="1">
    <location>
        <begin position="154"/>
        <end position="291"/>
    </location>
</feature>
<gene>
    <name evidence="2" type="ORF">QWJ38_09340</name>
</gene>
<keyword evidence="2" id="KW-0808">Transferase</keyword>
<dbReference type="EC" id="2.3.1.-" evidence="2"/>
<evidence type="ECO:0000259" key="1">
    <source>
        <dbReference type="Pfam" id="PF13480"/>
    </source>
</evidence>
<dbReference type="SUPFAM" id="SSF55729">
    <property type="entry name" value="Acyl-CoA N-acyltransferases (Nat)"/>
    <property type="match status" value="1"/>
</dbReference>
<dbReference type="InterPro" id="IPR016181">
    <property type="entry name" value="Acyl_CoA_acyltransferase"/>
</dbReference>
<keyword evidence="2" id="KW-0012">Acyltransferase</keyword>
<keyword evidence="3" id="KW-1185">Reference proteome</keyword>
<sequence>MFDEAERRYIEHGVYWYRTLVDAVFSDRSQVFIYVLQRQGQVRLVLPMLLSRPKKGWRASSLSNYYTAIYEPLASDAAGEADVAELLDLVRKRHAPLDSLRFSPMDPQSRGYRLLLEGLRQAHFFAYEYFCFGNWFQRVDADWAAYLATREGAVRSTIKRMGKKFAAAGGRLQLICEGPELETGIAAYEQVYRASWKTDEPYPNFVRGLIRMCAERGWLRLGVAWLAEQPIAAQIWIVSNGKADIYKLAYHEDFKSYAPGTLLTAMLMEQAIDRDGIAEIDYLIGDDDYKRAWMAERRERWGIVAYNPRTRHGLLGLGRESIARRVKYMLDKLGFRKTHSLAKRAVPALPTQTPP</sequence>
<dbReference type="RefSeq" id="WP_290358775.1">
    <property type="nucleotide sequence ID" value="NZ_JAUHHC010000002.1"/>
</dbReference>
<dbReference type="Gene3D" id="3.40.630.30">
    <property type="match status" value="1"/>
</dbReference>
<organism evidence="2 3">
    <name type="scientific">Roseateles violae</name>
    <dbReference type="NCBI Taxonomy" id="3058042"/>
    <lineage>
        <taxon>Bacteria</taxon>
        <taxon>Pseudomonadati</taxon>
        <taxon>Pseudomonadota</taxon>
        <taxon>Betaproteobacteria</taxon>
        <taxon>Burkholderiales</taxon>
        <taxon>Sphaerotilaceae</taxon>
        <taxon>Roseateles</taxon>
    </lineage>
</organism>
<evidence type="ECO:0000313" key="3">
    <source>
        <dbReference type="Proteomes" id="UP001228044"/>
    </source>
</evidence>